<reference evidence="1 2" key="1">
    <citation type="submission" date="2016-01" db="EMBL/GenBank/DDBJ databases">
        <title>Genome sequence of Clostridium neopropionicum X4, DSM-3847.</title>
        <authorList>
            <person name="Poehlein A."/>
            <person name="Beck M.H."/>
            <person name="Bengelsdorf F.R."/>
            <person name="Daniel R."/>
            <person name="Duerre P."/>
        </authorList>
    </citation>
    <scope>NUCLEOTIDE SEQUENCE [LARGE SCALE GENOMIC DNA]</scope>
    <source>
        <strain evidence="1 2">DSM-3847</strain>
    </source>
</reference>
<dbReference type="Proteomes" id="UP000070539">
    <property type="component" value="Unassembled WGS sequence"/>
</dbReference>
<dbReference type="OrthoDB" id="9792813at2"/>
<evidence type="ECO:0000313" key="2">
    <source>
        <dbReference type="Proteomes" id="UP000070539"/>
    </source>
</evidence>
<accession>A0A136WGQ7</accession>
<dbReference type="InterPro" id="IPR029470">
    <property type="entry name" value="PDDEXK_4"/>
</dbReference>
<dbReference type="EMBL" id="LRVM01000002">
    <property type="protein sequence ID" value="KXL53711.1"/>
    <property type="molecule type" value="Genomic_DNA"/>
</dbReference>
<sequence>MKALSYEELRSLYKKFLHSLNLSKSTVSTSYSDSFYLWKKGSKELFWNVVTSTDFESDAKEELLKALSNNSTGNVVSLVNSYLSHLRRFRLFLSSDGKLVPVENRKQITEKPKHKSREIIINKMYVGGYLSEGDNIGHEIINLYKADDGKNYIYLNSQGTIELSHGESCITVLLVRKFASKTYKILAKAEGVKILDFADSKLTRKERYQGQVELGLTYGGVSLVDLFNENSYQGSLEEEKNAYTTFVADRVIKPKNQIYITDDESVSGDNTFFIRTNKGFGKQTLREFYNENEKPDSFADLNQIIEAKELWEDTNTTQAISELPKLQKDPHFNFLKIIKQEDNELAFSNMLAYFFNINREAFSKFAHEVLSIKIQTDFNIEREKRNIDLLISDKNNAIVIENKIKSSINGIDDRHDIYSDKVQSQLKKYYQQVTTDDEYRKKSVSCFIFSPNYNRIELSKFSCGEKYTVIYYREIYNFFIENRSLFDDVTYFEDFINAMHKHTKDYDNDLEEEMQRRFLNTIYKAKKE</sequence>
<protein>
    <recommendedName>
        <fullName evidence="3">PD-(D/E)XK nuclease superfamily protein</fullName>
    </recommendedName>
</protein>
<evidence type="ECO:0008006" key="3">
    <source>
        <dbReference type="Google" id="ProtNLM"/>
    </source>
</evidence>
<evidence type="ECO:0000313" key="1">
    <source>
        <dbReference type="EMBL" id="KXL53711.1"/>
    </source>
</evidence>
<dbReference type="PATRIC" id="fig|36847.3.peg.1099"/>
<gene>
    <name evidence="1" type="ORF">CLNEO_09370</name>
</gene>
<dbReference type="Pfam" id="PF14281">
    <property type="entry name" value="PDDEXK_4"/>
    <property type="match status" value="2"/>
</dbReference>
<dbReference type="STRING" id="36847.CLNEO_09370"/>
<proteinExistence type="predicted"/>
<comment type="caution">
    <text evidence="1">The sequence shown here is derived from an EMBL/GenBank/DDBJ whole genome shotgun (WGS) entry which is preliminary data.</text>
</comment>
<name>A0A136WGQ7_9FIRM</name>
<dbReference type="AlphaFoldDB" id="A0A136WGQ7"/>
<keyword evidence="2" id="KW-1185">Reference proteome</keyword>
<organism evidence="1 2">
    <name type="scientific">Anaerotignum neopropionicum</name>
    <dbReference type="NCBI Taxonomy" id="36847"/>
    <lineage>
        <taxon>Bacteria</taxon>
        <taxon>Bacillati</taxon>
        <taxon>Bacillota</taxon>
        <taxon>Clostridia</taxon>
        <taxon>Lachnospirales</taxon>
        <taxon>Anaerotignaceae</taxon>
        <taxon>Anaerotignum</taxon>
    </lineage>
</organism>